<dbReference type="AlphaFoldDB" id="A0A2C9ULH9"/>
<protein>
    <submittedName>
        <fullName evidence="1">Uncharacterized protein</fullName>
    </submittedName>
</protein>
<dbReference type="PANTHER" id="PTHR35121:SF4">
    <property type="entry name" value="SWIM-TYPE DOMAIN-CONTAINING PROTEIN"/>
    <property type="match status" value="1"/>
</dbReference>
<sequence length="80" mass="8948">MAMRAADLMLSCVFDACLSMRDMETERRPYHRNCNCALHKTKGVCSAGCPQQKNVLFPMKQSWKDCSLSMAVPSDLSSSK</sequence>
<dbReference type="Gramene" id="Manes.14G139050.1.v8.1">
    <property type="protein sequence ID" value="Manes.14G139050.1.v8.1.CDS.1"/>
    <property type="gene ID" value="Manes.14G139050.v8.1"/>
</dbReference>
<reference evidence="2" key="1">
    <citation type="journal article" date="2016" name="Nat. Biotechnol.">
        <title>Sequencing wild and cultivated cassava and related species reveals extensive interspecific hybridization and genetic diversity.</title>
        <authorList>
            <person name="Bredeson J.V."/>
            <person name="Lyons J.B."/>
            <person name="Prochnik S.E."/>
            <person name="Wu G.A."/>
            <person name="Ha C.M."/>
            <person name="Edsinger-Gonzales E."/>
            <person name="Grimwood J."/>
            <person name="Schmutz J."/>
            <person name="Rabbi I.Y."/>
            <person name="Egesi C."/>
            <person name="Nauluvula P."/>
            <person name="Lebot V."/>
            <person name="Ndunguru J."/>
            <person name="Mkamilo G."/>
            <person name="Bart R.S."/>
            <person name="Setter T.L."/>
            <person name="Gleadow R.M."/>
            <person name="Kulakow P."/>
            <person name="Ferguson M.E."/>
            <person name="Rounsley S."/>
            <person name="Rokhsar D.S."/>
        </authorList>
    </citation>
    <scope>NUCLEOTIDE SEQUENCE [LARGE SCALE GENOMIC DNA]</scope>
    <source>
        <strain evidence="2">cv. AM560-2</strain>
    </source>
</reference>
<organism evidence="1 2">
    <name type="scientific">Manihot esculenta</name>
    <name type="common">Cassava</name>
    <name type="synonym">Jatropha manihot</name>
    <dbReference type="NCBI Taxonomy" id="3983"/>
    <lineage>
        <taxon>Eukaryota</taxon>
        <taxon>Viridiplantae</taxon>
        <taxon>Streptophyta</taxon>
        <taxon>Embryophyta</taxon>
        <taxon>Tracheophyta</taxon>
        <taxon>Spermatophyta</taxon>
        <taxon>Magnoliopsida</taxon>
        <taxon>eudicotyledons</taxon>
        <taxon>Gunneridae</taxon>
        <taxon>Pentapetalae</taxon>
        <taxon>rosids</taxon>
        <taxon>fabids</taxon>
        <taxon>Malpighiales</taxon>
        <taxon>Euphorbiaceae</taxon>
        <taxon>Crotonoideae</taxon>
        <taxon>Manihoteae</taxon>
        <taxon>Manihot</taxon>
    </lineage>
</organism>
<dbReference type="EMBL" id="CM004400">
    <property type="protein sequence ID" value="OAY31773.1"/>
    <property type="molecule type" value="Genomic_DNA"/>
</dbReference>
<dbReference type="PANTHER" id="PTHR35121">
    <property type="entry name" value="HOMEODOMAIN PROTEIN 8, PUTATIVE-RELATED"/>
    <property type="match status" value="1"/>
</dbReference>
<evidence type="ECO:0000313" key="1">
    <source>
        <dbReference type="EMBL" id="OAY31773.1"/>
    </source>
</evidence>
<gene>
    <name evidence="1" type="ORF">MANES_14G139050v8</name>
</gene>
<dbReference type="Proteomes" id="UP000091857">
    <property type="component" value="Chromosome 14"/>
</dbReference>
<comment type="caution">
    <text evidence="1">The sequence shown here is derived from an EMBL/GenBank/DDBJ whole genome shotgun (WGS) entry which is preliminary data.</text>
</comment>
<evidence type="ECO:0000313" key="2">
    <source>
        <dbReference type="Proteomes" id="UP000091857"/>
    </source>
</evidence>
<name>A0A2C9ULH9_MANES</name>
<keyword evidence="2" id="KW-1185">Reference proteome</keyword>
<accession>A0A2C9ULH9</accession>
<dbReference type="OMA" id="QTWGDSS"/>
<proteinExistence type="predicted"/>